<keyword evidence="1" id="KW-0808">Transferase</keyword>
<comment type="caution">
    <text evidence="1">The sequence shown here is derived from an EMBL/GenBank/DDBJ whole genome shotgun (WGS) entry which is preliminary data.</text>
</comment>
<dbReference type="SUPFAM" id="SSF53335">
    <property type="entry name" value="S-adenosyl-L-methionine-dependent methyltransferases"/>
    <property type="match status" value="1"/>
</dbReference>
<evidence type="ECO:0000313" key="1">
    <source>
        <dbReference type="EMBL" id="HEH81856.1"/>
    </source>
</evidence>
<name>A0A7C2BZR2_9DEIN</name>
<gene>
    <name evidence="1" type="ORF">ENP73_02380</name>
</gene>
<keyword evidence="1" id="KW-0489">Methyltransferase</keyword>
<dbReference type="InterPro" id="IPR029063">
    <property type="entry name" value="SAM-dependent_MTases_sf"/>
</dbReference>
<dbReference type="GO" id="GO:0032259">
    <property type="term" value="P:methylation"/>
    <property type="evidence" value="ECO:0007669"/>
    <property type="project" value="UniProtKB-KW"/>
</dbReference>
<sequence length="178" mass="19650">MARDWDAFYREAQGDRPPAFAVRAYGPCLPLGPVLDLAGGLGRNARYLLGRGHPVVLVERSPEALRRLAGIPGLSLVAMDLEAEDAPKRLPRGPFAGIVLTYYVNRPLLRALPPFLLPGGLLLVEGFSRKEALRRGRPFSPLYWEPEELLTPPPGLSLRAFGEGWMGGHRVYAVYLRP</sequence>
<proteinExistence type="predicted"/>
<dbReference type="Gene3D" id="3.40.50.150">
    <property type="entry name" value="Vaccinia Virus protein VP39"/>
    <property type="match status" value="1"/>
</dbReference>
<reference evidence="1" key="1">
    <citation type="journal article" date="2020" name="mSystems">
        <title>Genome- and Community-Level Interaction Insights into Carbon Utilization and Element Cycling Functions of Hydrothermarchaeota in Hydrothermal Sediment.</title>
        <authorList>
            <person name="Zhou Z."/>
            <person name="Liu Y."/>
            <person name="Xu W."/>
            <person name="Pan J."/>
            <person name="Luo Z.H."/>
            <person name="Li M."/>
        </authorList>
    </citation>
    <scope>NUCLEOTIDE SEQUENCE [LARGE SCALE GENOMIC DNA]</scope>
    <source>
        <strain evidence="1">SpSt-246</strain>
    </source>
</reference>
<protein>
    <submittedName>
        <fullName evidence="1">Class I SAM-dependent methyltransferase</fullName>
    </submittedName>
</protein>
<dbReference type="EMBL" id="DSKL01000103">
    <property type="protein sequence ID" value="HEH81856.1"/>
    <property type="molecule type" value="Genomic_DNA"/>
</dbReference>
<accession>A0A7C2BZR2</accession>
<dbReference type="AlphaFoldDB" id="A0A7C2BZR2"/>
<dbReference type="GO" id="GO:0008168">
    <property type="term" value="F:methyltransferase activity"/>
    <property type="evidence" value="ECO:0007669"/>
    <property type="project" value="UniProtKB-KW"/>
</dbReference>
<organism evidence="1">
    <name type="scientific">Thermus islandicus</name>
    <dbReference type="NCBI Taxonomy" id="540988"/>
    <lineage>
        <taxon>Bacteria</taxon>
        <taxon>Thermotogati</taxon>
        <taxon>Deinococcota</taxon>
        <taxon>Deinococci</taxon>
        <taxon>Thermales</taxon>
        <taxon>Thermaceae</taxon>
        <taxon>Thermus</taxon>
    </lineage>
</organism>